<organism evidence="2 3">
    <name type="scientific">Pseudoalteromonas phenolica</name>
    <dbReference type="NCBI Taxonomy" id="161398"/>
    <lineage>
        <taxon>Bacteria</taxon>
        <taxon>Pseudomonadati</taxon>
        <taxon>Pseudomonadota</taxon>
        <taxon>Gammaproteobacteria</taxon>
        <taxon>Alteromonadales</taxon>
        <taxon>Pseudoalteromonadaceae</taxon>
        <taxon>Pseudoalteromonas</taxon>
    </lineage>
</organism>
<dbReference type="RefSeq" id="WP_058030435.1">
    <property type="nucleotide sequence ID" value="NZ_CP013187.1"/>
</dbReference>
<dbReference type="AlphaFoldDB" id="A0A0S2K348"/>
<evidence type="ECO:0000256" key="1">
    <source>
        <dbReference type="SAM" id="SignalP"/>
    </source>
</evidence>
<dbReference type="PATRIC" id="fig|161398.10.peg.2268"/>
<dbReference type="STRING" id="161398.PP2015_2229"/>
<feature type="signal peptide" evidence="1">
    <location>
        <begin position="1"/>
        <end position="24"/>
    </location>
</feature>
<reference evidence="2 3" key="1">
    <citation type="submission" date="2015-11" db="EMBL/GenBank/DDBJ databases">
        <authorList>
            <person name="Zhang Y."/>
            <person name="Guo Z."/>
        </authorList>
    </citation>
    <scope>NUCLEOTIDE SEQUENCE [LARGE SCALE GENOMIC DNA]</scope>
    <source>
        <strain evidence="2 3">KCTC 12086</strain>
    </source>
</reference>
<evidence type="ECO:0000313" key="3">
    <source>
        <dbReference type="Proteomes" id="UP000061457"/>
    </source>
</evidence>
<evidence type="ECO:0000313" key="2">
    <source>
        <dbReference type="EMBL" id="ALO42726.1"/>
    </source>
</evidence>
<dbReference type="Proteomes" id="UP000061457">
    <property type="component" value="Chromosome I"/>
</dbReference>
<keyword evidence="3" id="KW-1185">Reference proteome</keyword>
<feature type="chain" id="PRO_5006601012" evidence="1">
    <location>
        <begin position="25"/>
        <end position="127"/>
    </location>
</feature>
<name>A0A0S2K348_9GAMM</name>
<protein>
    <submittedName>
        <fullName evidence="2">Uncharacterized protein</fullName>
    </submittedName>
</protein>
<sequence>MFKPLSKVFMTLVILIAFVGQASAYSFMPSFEISSTHSAQTQSSNSIDSVSNLSSSSNSDTEDDCCEVDCCESECICPANACAAFIFVSNLGYSQPMMRFTESIVNSHLNMPNNIVESLYRPPIFTS</sequence>
<dbReference type="EMBL" id="CP013187">
    <property type="protein sequence ID" value="ALO42726.1"/>
    <property type="molecule type" value="Genomic_DNA"/>
</dbReference>
<dbReference type="OrthoDB" id="6314958at2"/>
<keyword evidence="1" id="KW-0732">Signal</keyword>
<accession>A0A0S2K348</accession>
<gene>
    <name evidence="2" type="ORF">PP2015_2229</name>
</gene>
<proteinExistence type="predicted"/>
<dbReference type="KEGG" id="pphe:PP2015_2229"/>